<sequence>MTKVEVPLSGSEILAAGRRLQQARIRAISENIANANSTASVSGADPYRRKIAVFEPISSTGPEMPVVRIVRDTSEFRIQYDPSNVAADARGNIKLPNVNMATEIADLQTAIRAYQSNLSAMSSLDAVQKATADLLK</sequence>
<evidence type="ECO:0000256" key="2">
    <source>
        <dbReference type="RuleBase" id="RU362062"/>
    </source>
</evidence>
<dbReference type="Proteomes" id="UP001223420">
    <property type="component" value="Unassembled WGS sequence"/>
</dbReference>
<evidence type="ECO:0000313" key="5">
    <source>
        <dbReference type="Proteomes" id="UP001223420"/>
    </source>
</evidence>
<evidence type="ECO:0000256" key="1">
    <source>
        <dbReference type="ARBA" id="ARBA00009677"/>
    </source>
</evidence>
<comment type="subunit">
    <text evidence="2">The basal body constitutes a major portion of the flagellar organelle and consists of four rings (L,P,S, and M) mounted on a central rod. The rod consists of about 26 subunits of FlgG in the distal portion, and FlgB, FlgC and FlgF are thought to build up the proximal portion of the rod with about 6 subunits each.</text>
</comment>
<proteinExistence type="inferred from homology"/>
<dbReference type="NCBIfam" id="TIGR01395">
    <property type="entry name" value="FlgC"/>
    <property type="match status" value="1"/>
</dbReference>
<dbReference type="RefSeq" id="WP_081496985.1">
    <property type="nucleotide sequence ID" value="NZ_JARVWR010000020.1"/>
</dbReference>
<dbReference type="EMBL" id="JAUSWL010000018">
    <property type="protein sequence ID" value="MDQ0546832.1"/>
    <property type="molecule type" value="Genomic_DNA"/>
</dbReference>
<feature type="domain" description="Flagellar basal-body/hook protein C-terminal" evidence="3">
    <location>
        <begin position="91"/>
        <end position="134"/>
    </location>
</feature>
<dbReference type="GO" id="GO:0071973">
    <property type="term" value="P:bacterial-type flagellum-dependent cell motility"/>
    <property type="evidence" value="ECO:0007669"/>
    <property type="project" value="UniProtKB-UniRule"/>
</dbReference>
<gene>
    <name evidence="4" type="ORF">QO001_005784</name>
</gene>
<dbReference type="AlphaFoldDB" id="A0AAJ1TTD4"/>
<evidence type="ECO:0000259" key="3">
    <source>
        <dbReference type="Pfam" id="PF06429"/>
    </source>
</evidence>
<protein>
    <recommendedName>
        <fullName evidence="2">Flagellar basal-body rod protein FlgC</fullName>
    </recommendedName>
</protein>
<dbReference type="Pfam" id="PF06429">
    <property type="entry name" value="Flg_bbr_C"/>
    <property type="match status" value="1"/>
</dbReference>
<keyword evidence="4" id="KW-0969">Cilium</keyword>
<accession>A0AAJ1TTD4</accession>
<dbReference type="InterPro" id="IPR010930">
    <property type="entry name" value="Flg_bb/hook_C_dom"/>
</dbReference>
<dbReference type="GO" id="GO:0030694">
    <property type="term" value="C:bacterial-type flagellum basal body, rod"/>
    <property type="evidence" value="ECO:0007669"/>
    <property type="project" value="UniProtKB-UniRule"/>
</dbReference>
<evidence type="ECO:0000313" key="4">
    <source>
        <dbReference type="EMBL" id="MDQ0546832.1"/>
    </source>
</evidence>
<comment type="caution">
    <text evidence="4">The sequence shown here is derived from an EMBL/GenBank/DDBJ whole genome shotgun (WGS) entry which is preliminary data.</text>
</comment>
<reference evidence="4" key="1">
    <citation type="submission" date="2023-07" db="EMBL/GenBank/DDBJ databases">
        <title>Genomic Encyclopedia of Type Strains, Phase IV (KMG-IV): sequencing the most valuable type-strain genomes for metagenomic binning, comparative biology and taxonomic classification.</title>
        <authorList>
            <person name="Goeker M."/>
        </authorList>
    </citation>
    <scope>NUCLEOTIDE SEQUENCE</scope>
    <source>
        <strain evidence="4">DSM 19569</strain>
    </source>
</reference>
<dbReference type="InterPro" id="IPR006299">
    <property type="entry name" value="FlgC"/>
</dbReference>
<keyword evidence="4" id="KW-0282">Flagellum</keyword>
<keyword evidence="2" id="KW-0975">Bacterial flagellum</keyword>
<organism evidence="4 5">
    <name type="scientific">Methylobacterium brachiatum</name>
    <dbReference type="NCBI Taxonomy" id="269660"/>
    <lineage>
        <taxon>Bacteria</taxon>
        <taxon>Pseudomonadati</taxon>
        <taxon>Pseudomonadota</taxon>
        <taxon>Alphaproteobacteria</taxon>
        <taxon>Hyphomicrobiales</taxon>
        <taxon>Methylobacteriaceae</taxon>
        <taxon>Methylobacterium</taxon>
    </lineage>
</organism>
<name>A0AAJ1TTD4_9HYPH</name>
<comment type="similarity">
    <text evidence="1">Belongs to the flagella basal body rod proteins family.</text>
</comment>
<keyword evidence="4" id="KW-0966">Cell projection</keyword>
<comment type="subcellular location">
    <subcellularLocation>
        <location evidence="2">Bacterial flagellum basal body</location>
    </subcellularLocation>
</comment>